<accession>A0A0E2B5E0</accession>
<comment type="caution">
    <text evidence="1">The sequence shown here is derived from an EMBL/GenBank/DDBJ whole genome shotgun (WGS) entry which is preliminary data.</text>
</comment>
<organism evidence="1 2">
    <name type="scientific">Leptospira kirschneri str. H1</name>
    <dbReference type="NCBI Taxonomy" id="1049966"/>
    <lineage>
        <taxon>Bacteria</taxon>
        <taxon>Pseudomonadati</taxon>
        <taxon>Spirochaetota</taxon>
        <taxon>Spirochaetia</taxon>
        <taxon>Leptospirales</taxon>
        <taxon>Leptospiraceae</taxon>
        <taxon>Leptospira</taxon>
    </lineage>
</organism>
<dbReference type="EMBL" id="AHMY02000026">
    <property type="protein sequence ID" value="EKO16380.1"/>
    <property type="molecule type" value="Genomic_DNA"/>
</dbReference>
<sequence length="67" mass="7328">MSFGDDPTSSGLSILKFRIVCSPSGNNTLFNIEINNSGSLTNNILNIKSLVKGKKFLDIGLVLLFYF</sequence>
<reference evidence="1 2" key="1">
    <citation type="submission" date="2012-10" db="EMBL/GenBank/DDBJ databases">
        <authorList>
            <person name="Harkins D.M."/>
            <person name="Durkin A.S."/>
            <person name="Brinkac L.M."/>
            <person name="Selengut J.D."/>
            <person name="Sanka R."/>
            <person name="DePew J."/>
            <person name="Purushe J."/>
            <person name="Peacock S.J."/>
            <person name="Thaipadungpanit J."/>
            <person name="Wuthiekanun V.W."/>
            <person name="Day N.P."/>
            <person name="Vinetz J.M."/>
            <person name="Sutton G.G."/>
            <person name="Nelson W.C."/>
            <person name="Fouts D.E."/>
        </authorList>
    </citation>
    <scope>NUCLEOTIDE SEQUENCE [LARGE SCALE GENOMIC DNA]</scope>
    <source>
        <strain evidence="1 2">H1</strain>
    </source>
</reference>
<dbReference type="AlphaFoldDB" id="A0A0E2B5E0"/>
<protein>
    <submittedName>
        <fullName evidence="1">Uncharacterized protein</fullName>
    </submittedName>
</protein>
<evidence type="ECO:0000313" key="1">
    <source>
        <dbReference type="EMBL" id="EKO16380.1"/>
    </source>
</evidence>
<gene>
    <name evidence="1" type="ORF">LEP1GSC081_1372</name>
</gene>
<proteinExistence type="predicted"/>
<name>A0A0E2B5E0_9LEPT</name>
<evidence type="ECO:0000313" key="2">
    <source>
        <dbReference type="Proteomes" id="UP000006253"/>
    </source>
</evidence>
<dbReference type="Proteomes" id="UP000006253">
    <property type="component" value="Unassembled WGS sequence"/>
</dbReference>